<name>A0A834XH44_9FABA</name>
<sequence>MGAEESEKQALSFLQAMYFGCANVNNTT</sequence>
<comment type="caution">
    <text evidence="1">The sequence shown here is derived from an EMBL/GenBank/DDBJ whole genome shotgun (WGS) entry which is preliminary data.</text>
</comment>
<organism evidence="1 2">
    <name type="scientific">Senna tora</name>
    <dbReference type="NCBI Taxonomy" id="362788"/>
    <lineage>
        <taxon>Eukaryota</taxon>
        <taxon>Viridiplantae</taxon>
        <taxon>Streptophyta</taxon>
        <taxon>Embryophyta</taxon>
        <taxon>Tracheophyta</taxon>
        <taxon>Spermatophyta</taxon>
        <taxon>Magnoliopsida</taxon>
        <taxon>eudicotyledons</taxon>
        <taxon>Gunneridae</taxon>
        <taxon>Pentapetalae</taxon>
        <taxon>rosids</taxon>
        <taxon>fabids</taxon>
        <taxon>Fabales</taxon>
        <taxon>Fabaceae</taxon>
        <taxon>Caesalpinioideae</taxon>
        <taxon>Cassia clade</taxon>
        <taxon>Senna</taxon>
    </lineage>
</organism>
<gene>
    <name evidence="1" type="ORF">G2W53_002178</name>
</gene>
<keyword evidence="2" id="KW-1185">Reference proteome</keyword>
<evidence type="ECO:0000313" key="1">
    <source>
        <dbReference type="EMBL" id="KAF7845273.1"/>
    </source>
</evidence>
<accession>A0A834XH44</accession>
<protein>
    <submittedName>
        <fullName evidence="1">Uncharacterized protein</fullName>
    </submittedName>
</protein>
<proteinExistence type="predicted"/>
<evidence type="ECO:0000313" key="2">
    <source>
        <dbReference type="Proteomes" id="UP000634136"/>
    </source>
</evidence>
<dbReference type="Proteomes" id="UP000634136">
    <property type="component" value="Unassembled WGS sequence"/>
</dbReference>
<dbReference type="AlphaFoldDB" id="A0A834XH44"/>
<reference evidence="1" key="1">
    <citation type="submission" date="2020-09" db="EMBL/GenBank/DDBJ databases">
        <title>Genome-Enabled Discovery of Anthraquinone Biosynthesis in Senna tora.</title>
        <authorList>
            <person name="Kang S.-H."/>
            <person name="Pandey R.P."/>
            <person name="Lee C.-M."/>
            <person name="Sim J.-S."/>
            <person name="Jeong J.-T."/>
            <person name="Choi B.-S."/>
            <person name="Jung M."/>
            <person name="Ginzburg D."/>
            <person name="Zhao K."/>
            <person name="Won S.Y."/>
            <person name="Oh T.-J."/>
            <person name="Yu Y."/>
            <person name="Kim N.-H."/>
            <person name="Lee O.R."/>
            <person name="Lee T.-H."/>
            <person name="Bashyal P."/>
            <person name="Kim T.-S."/>
            <person name="Lee W.-H."/>
            <person name="Kawkins C."/>
            <person name="Kim C.-K."/>
            <person name="Kim J.S."/>
            <person name="Ahn B.O."/>
            <person name="Rhee S.Y."/>
            <person name="Sohng J.K."/>
        </authorList>
    </citation>
    <scope>NUCLEOTIDE SEQUENCE</scope>
    <source>
        <tissue evidence="1">Leaf</tissue>
    </source>
</reference>
<dbReference type="EMBL" id="JAAIUW010000001">
    <property type="protein sequence ID" value="KAF7845273.1"/>
    <property type="molecule type" value="Genomic_DNA"/>
</dbReference>